<proteinExistence type="predicted"/>
<dbReference type="OrthoDB" id="20109at2759"/>
<dbReference type="AlphaFoldDB" id="G8C293"/>
<dbReference type="GO" id="GO:0000460">
    <property type="term" value="P:maturation of 5.8S rRNA"/>
    <property type="evidence" value="ECO:0007669"/>
    <property type="project" value="EnsemblFungi"/>
</dbReference>
<reference evidence="2 3" key="1">
    <citation type="journal article" date="2011" name="Proc. Natl. Acad. Sci. U.S.A.">
        <title>Evolutionary erosion of yeast sex chromosomes by mating-type switching accidents.</title>
        <authorList>
            <person name="Gordon J.L."/>
            <person name="Armisen D."/>
            <person name="Proux-Wera E."/>
            <person name="Oheigeartaigh S.S."/>
            <person name="Byrne K.P."/>
            <person name="Wolfe K.H."/>
        </authorList>
    </citation>
    <scope>NUCLEOTIDE SEQUENCE [LARGE SCALE GENOMIC DNA]</scope>
    <source>
        <strain evidence="3">ATCC 24235 / CBS 4417 / NBRC 1672 / NRRL Y-8282 / UCD 70-5</strain>
    </source>
</reference>
<dbReference type="EMBL" id="HE612871">
    <property type="protein sequence ID" value="CCE66271.1"/>
    <property type="molecule type" value="Genomic_DNA"/>
</dbReference>
<dbReference type="InterPro" id="IPR013241">
    <property type="entry name" value="RNase_P_Pop3"/>
</dbReference>
<dbReference type="OMA" id="XHIQSKE"/>
<name>G8C293_TETPH</name>
<dbReference type="GO" id="GO:0000294">
    <property type="term" value="P:nuclear-transcribed mRNA catabolic process, RNase MRP-dependent"/>
    <property type="evidence" value="ECO:0007669"/>
    <property type="project" value="EnsemblFungi"/>
</dbReference>
<dbReference type="RefSeq" id="XP_003688705.1">
    <property type="nucleotide sequence ID" value="XM_003688657.1"/>
</dbReference>
<dbReference type="GO" id="GO:0034965">
    <property type="term" value="P:intronic box C/D snoRNA processing"/>
    <property type="evidence" value="ECO:0007669"/>
    <property type="project" value="EnsemblFungi"/>
</dbReference>
<dbReference type="Proteomes" id="UP000005666">
    <property type="component" value="Chromosome 16"/>
</dbReference>
<dbReference type="PANTHER" id="PTHR28272:SF1">
    <property type="entry name" value="RIBONUCLEASES P_MRP PROTEIN SUBUNIT POP3"/>
    <property type="match status" value="1"/>
</dbReference>
<dbReference type="KEGG" id="tpf:TPHA_0P01130"/>
<accession>G8C293</accession>
<dbReference type="HOGENOM" id="CLU_047273_0_0_1"/>
<dbReference type="GO" id="GO:0005829">
    <property type="term" value="C:cytosol"/>
    <property type="evidence" value="ECO:0007669"/>
    <property type="project" value="EnsemblFungi"/>
</dbReference>
<dbReference type="GeneID" id="11530910"/>
<evidence type="ECO:0000313" key="2">
    <source>
        <dbReference type="EMBL" id="CCE66271.1"/>
    </source>
</evidence>
<dbReference type="GO" id="GO:0001682">
    <property type="term" value="P:tRNA 5'-leader removal"/>
    <property type="evidence" value="ECO:0007669"/>
    <property type="project" value="EnsemblFungi"/>
</dbReference>
<dbReference type="GO" id="GO:0000171">
    <property type="term" value="F:ribonuclease MRP activity"/>
    <property type="evidence" value="ECO:0007669"/>
    <property type="project" value="EnsemblFungi"/>
</dbReference>
<feature type="compositionally biased region" description="Basic and acidic residues" evidence="1">
    <location>
        <begin position="207"/>
        <end position="220"/>
    </location>
</feature>
<dbReference type="GO" id="GO:0000172">
    <property type="term" value="C:ribonuclease MRP complex"/>
    <property type="evidence" value="ECO:0007669"/>
    <property type="project" value="EnsemblFungi"/>
</dbReference>
<organism evidence="2 3">
    <name type="scientific">Tetrapisispora phaffii (strain ATCC 24235 / CBS 4417 / NBRC 1672 / NRRL Y-8282 / UCD 70-5)</name>
    <name type="common">Yeast</name>
    <name type="synonym">Fabospora phaffii</name>
    <dbReference type="NCBI Taxonomy" id="1071381"/>
    <lineage>
        <taxon>Eukaryota</taxon>
        <taxon>Fungi</taxon>
        <taxon>Dikarya</taxon>
        <taxon>Ascomycota</taxon>
        <taxon>Saccharomycotina</taxon>
        <taxon>Saccharomycetes</taxon>
        <taxon>Saccharomycetales</taxon>
        <taxon>Saccharomycetaceae</taxon>
        <taxon>Tetrapisispora</taxon>
    </lineage>
</organism>
<dbReference type="PANTHER" id="PTHR28272">
    <property type="entry name" value="RIBONUCLEASES P/MRP PROTEIN SUBUNIT POP3"/>
    <property type="match status" value="1"/>
</dbReference>
<dbReference type="eggNOG" id="ENOG502RZX7">
    <property type="taxonomic scope" value="Eukaryota"/>
</dbReference>
<gene>
    <name evidence="2" type="primary">TPHA0P01130</name>
    <name evidence="2" type="ordered locus">TPHA_0P01130</name>
</gene>
<evidence type="ECO:0000256" key="1">
    <source>
        <dbReference type="SAM" id="MobiDB-lite"/>
    </source>
</evidence>
<feature type="region of interest" description="Disordered" evidence="1">
    <location>
        <begin position="197"/>
        <end position="229"/>
    </location>
</feature>
<evidence type="ECO:0000313" key="3">
    <source>
        <dbReference type="Proteomes" id="UP000005666"/>
    </source>
</evidence>
<protein>
    <submittedName>
        <fullName evidence="2">Uncharacterized protein</fullName>
    </submittedName>
</protein>
<dbReference type="STRING" id="1071381.G8C293"/>
<dbReference type="Pfam" id="PF08228">
    <property type="entry name" value="RNase_P_pop3"/>
    <property type="match status" value="1"/>
</dbReference>
<dbReference type="GO" id="GO:0004526">
    <property type="term" value="F:ribonuclease P activity"/>
    <property type="evidence" value="ECO:0007669"/>
    <property type="project" value="EnsemblFungi"/>
</dbReference>
<keyword evidence="3" id="KW-1185">Reference proteome</keyword>
<sequence>MSNSLKAINKKISKRKQVYKPLLDNPFTNESQVWPHVNDQQLVWELLQSDVLSVCKRLKDSDRSEWPLDVAFTFNEINEYLCNNDKDEEVLMFACNRDQGVPSVLLQQVPLIAYMSKTKVTLIQLPRNSAQVIVDSLPLGDDSFDGFLMVRCNEKINAHFMRTIKSKVSEQKIPWLTNLKYQKANIKLVKTTIPMISKNKNKQPNQKGEDLENQKQEKYTNTHKQIPKK</sequence>
<dbReference type="GO" id="GO:0005655">
    <property type="term" value="C:nucleolar ribonuclease P complex"/>
    <property type="evidence" value="ECO:0007669"/>
    <property type="project" value="EnsemblFungi"/>
</dbReference>